<keyword evidence="8 11" id="KW-0564">Palmitate</keyword>
<accession>A0ABN8BHN2</accession>
<keyword evidence="10 11" id="KW-0449">Lipoprotein</keyword>
<dbReference type="EC" id="5.2.1.8" evidence="11"/>
<gene>
    <name evidence="11 14" type="primary">prsA</name>
    <name evidence="14" type="ORF">WFA24289_01593</name>
</gene>
<comment type="subcellular location">
    <subcellularLocation>
        <location evidence="2 11">Cell membrane</location>
        <topology evidence="2 11">Lipid-anchor</topology>
    </subcellularLocation>
</comment>
<evidence type="ECO:0000256" key="10">
    <source>
        <dbReference type="ARBA" id="ARBA00023288"/>
    </source>
</evidence>
<dbReference type="InterPro" id="IPR000297">
    <property type="entry name" value="PPIase_PpiC"/>
</dbReference>
<dbReference type="InterPro" id="IPR027304">
    <property type="entry name" value="Trigger_fact/SurA_dom_sf"/>
</dbReference>
<evidence type="ECO:0000256" key="1">
    <source>
        <dbReference type="ARBA" id="ARBA00000971"/>
    </source>
</evidence>
<dbReference type="Proteomes" id="UP000789707">
    <property type="component" value="Unassembled WGS sequence"/>
</dbReference>
<keyword evidence="9 11" id="KW-0413">Isomerase</keyword>
<keyword evidence="5 11" id="KW-0732">Signal</keyword>
<dbReference type="Pfam" id="PF13616">
    <property type="entry name" value="Rotamase_3"/>
    <property type="match status" value="1"/>
</dbReference>
<dbReference type="PROSITE" id="PS50198">
    <property type="entry name" value="PPIC_PPIASE_2"/>
    <property type="match status" value="1"/>
</dbReference>
<dbReference type="InterPro" id="IPR050245">
    <property type="entry name" value="PrsA_foldase"/>
</dbReference>
<dbReference type="InterPro" id="IPR023059">
    <property type="entry name" value="Foldase_PrsA"/>
</dbReference>
<dbReference type="PROSITE" id="PS51257">
    <property type="entry name" value="PROKAR_LIPOPROTEIN"/>
    <property type="match status" value="1"/>
</dbReference>
<keyword evidence="7 11" id="KW-0472">Membrane</keyword>
<comment type="similarity">
    <text evidence="3 11">Belongs to the PrsA family.</text>
</comment>
<dbReference type="RefSeq" id="WP_230097287.1">
    <property type="nucleotide sequence ID" value="NZ_CAKKNS010000007.1"/>
</dbReference>
<evidence type="ECO:0000256" key="2">
    <source>
        <dbReference type="ARBA" id="ARBA00004193"/>
    </source>
</evidence>
<feature type="domain" description="PpiC" evidence="13">
    <location>
        <begin position="139"/>
        <end position="242"/>
    </location>
</feature>
<evidence type="ECO:0000256" key="5">
    <source>
        <dbReference type="ARBA" id="ARBA00022729"/>
    </source>
</evidence>
<evidence type="ECO:0000256" key="8">
    <source>
        <dbReference type="ARBA" id="ARBA00023139"/>
    </source>
</evidence>
<dbReference type="PANTHER" id="PTHR47245">
    <property type="entry name" value="PEPTIDYLPROLYL ISOMERASE"/>
    <property type="match status" value="1"/>
</dbReference>
<evidence type="ECO:0000256" key="7">
    <source>
        <dbReference type="ARBA" id="ARBA00023136"/>
    </source>
</evidence>
<dbReference type="HAMAP" id="MF_01145">
    <property type="entry name" value="Foldase_PrsA"/>
    <property type="match status" value="1"/>
</dbReference>
<evidence type="ECO:0000256" key="9">
    <source>
        <dbReference type="ARBA" id="ARBA00023235"/>
    </source>
</evidence>
<evidence type="ECO:0000313" key="14">
    <source>
        <dbReference type="EMBL" id="CAH0417261.1"/>
    </source>
</evidence>
<dbReference type="InterPro" id="IPR046357">
    <property type="entry name" value="PPIase_dom_sf"/>
</dbReference>
<keyword evidence="15" id="KW-1185">Reference proteome</keyword>
<organism evidence="14 15">
    <name type="scientific">Periweissella fabaria</name>
    <dbReference type="NCBI Taxonomy" id="546157"/>
    <lineage>
        <taxon>Bacteria</taxon>
        <taxon>Bacillati</taxon>
        <taxon>Bacillota</taxon>
        <taxon>Bacilli</taxon>
        <taxon>Lactobacillales</taxon>
        <taxon>Lactobacillaceae</taxon>
        <taxon>Periweissella</taxon>
    </lineage>
</organism>
<comment type="caution">
    <text evidence="14">The sequence shown here is derived from an EMBL/GenBank/DDBJ whole genome shotgun (WGS) entry which is preliminary data.</text>
</comment>
<evidence type="ECO:0000256" key="12">
    <source>
        <dbReference type="SAM" id="SignalP"/>
    </source>
</evidence>
<evidence type="ECO:0000256" key="3">
    <source>
        <dbReference type="ARBA" id="ARBA00006071"/>
    </source>
</evidence>
<keyword evidence="6 11" id="KW-0697">Rotamase</keyword>
<reference evidence="14 15" key="1">
    <citation type="submission" date="2021-11" db="EMBL/GenBank/DDBJ databases">
        <authorList>
            <person name="Depoorter E."/>
        </authorList>
    </citation>
    <scope>NUCLEOTIDE SEQUENCE [LARGE SCALE GENOMIC DNA]</scope>
    <source>
        <strain evidence="14 15">LMG 24289</strain>
    </source>
</reference>
<protein>
    <recommendedName>
        <fullName evidence="11">Foldase protein PrsA</fullName>
        <ecNumber evidence="11">5.2.1.8</ecNumber>
    </recommendedName>
</protein>
<comment type="function">
    <text evidence="11">Plays a major role in protein secretion by helping the post-translocational extracellular folding of several secreted proteins.</text>
</comment>
<evidence type="ECO:0000256" key="4">
    <source>
        <dbReference type="ARBA" id="ARBA00022475"/>
    </source>
</evidence>
<evidence type="ECO:0000313" key="15">
    <source>
        <dbReference type="Proteomes" id="UP000789707"/>
    </source>
</evidence>
<sequence>MKFKKAVLGVAAVATAMLLAACGDKTIATINGGQKITESEYYSSLKSTTSGKQVLSTMIINNALDAQFGKKVSAKDVDAEFNTYKKQYGSQFSQQLAASGLTVASLKENIRTQKLLNLAMQDYSPVSKSQLDKQFKSYQPKVTVRYILLKNNDDGKKQAADVINDLNDAKGDKQDAFIKLAKKYSTDPSTANNGGLYTPFDNTDTNTDPAFKAAAFKLKKGEYTKEAVYSKQFGYFVIYMKSANDKPSKITPAIKKDLEKQITTSNLNDQTKVSAVIKKVIQKADPQIKDNDLKNVLQAYLQPNSAAAQQQQQASENPVGN</sequence>
<dbReference type="SUPFAM" id="SSF109998">
    <property type="entry name" value="Triger factor/SurA peptide-binding domain-like"/>
    <property type="match status" value="1"/>
</dbReference>
<dbReference type="PANTHER" id="PTHR47245:SF1">
    <property type="entry name" value="FOLDASE PROTEIN PRSA"/>
    <property type="match status" value="1"/>
</dbReference>
<keyword evidence="4 11" id="KW-1003">Cell membrane</keyword>
<feature type="chain" id="PRO_5045233740" description="Foldase protein PrsA" evidence="12">
    <location>
        <begin position="21"/>
        <end position="321"/>
    </location>
</feature>
<evidence type="ECO:0000259" key="13">
    <source>
        <dbReference type="PROSITE" id="PS50198"/>
    </source>
</evidence>
<dbReference type="SUPFAM" id="SSF54534">
    <property type="entry name" value="FKBP-like"/>
    <property type="match status" value="1"/>
</dbReference>
<dbReference type="Gene3D" id="3.10.50.40">
    <property type="match status" value="1"/>
</dbReference>
<dbReference type="GO" id="GO:0003755">
    <property type="term" value="F:peptidyl-prolyl cis-trans isomerase activity"/>
    <property type="evidence" value="ECO:0007669"/>
    <property type="project" value="UniProtKB-EC"/>
</dbReference>
<evidence type="ECO:0000256" key="6">
    <source>
        <dbReference type="ARBA" id="ARBA00023110"/>
    </source>
</evidence>
<proteinExistence type="inferred from homology"/>
<feature type="signal peptide" evidence="12">
    <location>
        <begin position="1"/>
        <end position="20"/>
    </location>
</feature>
<name>A0ABN8BHN2_9LACO</name>
<comment type="catalytic activity">
    <reaction evidence="1 11">
        <text>[protein]-peptidylproline (omega=180) = [protein]-peptidylproline (omega=0)</text>
        <dbReference type="Rhea" id="RHEA:16237"/>
        <dbReference type="Rhea" id="RHEA-COMP:10747"/>
        <dbReference type="Rhea" id="RHEA-COMP:10748"/>
        <dbReference type="ChEBI" id="CHEBI:83833"/>
        <dbReference type="ChEBI" id="CHEBI:83834"/>
        <dbReference type="EC" id="5.2.1.8"/>
    </reaction>
</comment>
<dbReference type="Gene3D" id="1.10.4030.10">
    <property type="entry name" value="Porin chaperone SurA, peptide-binding domain"/>
    <property type="match status" value="1"/>
</dbReference>
<evidence type="ECO:0000256" key="11">
    <source>
        <dbReference type="HAMAP-Rule" id="MF_01145"/>
    </source>
</evidence>
<dbReference type="EMBL" id="CAKKNS010000007">
    <property type="protein sequence ID" value="CAH0417261.1"/>
    <property type="molecule type" value="Genomic_DNA"/>
</dbReference>